<reference evidence="5 6" key="1">
    <citation type="submission" date="2019-02" db="EMBL/GenBank/DDBJ databases">
        <title>Deep-cultivation of Planctomycetes and their phenomic and genomic characterization uncovers novel biology.</title>
        <authorList>
            <person name="Wiegand S."/>
            <person name="Jogler M."/>
            <person name="Boedeker C."/>
            <person name="Pinto D."/>
            <person name="Vollmers J."/>
            <person name="Rivas-Marin E."/>
            <person name="Kohn T."/>
            <person name="Peeters S.H."/>
            <person name="Heuer A."/>
            <person name="Rast P."/>
            <person name="Oberbeckmann S."/>
            <person name="Bunk B."/>
            <person name="Jeske O."/>
            <person name="Meyerdierks A."/>
            <person name="Storesund J.E."/>
            <person name="Kallscheuer N."/>
            <person name="Luecker S."/>
            <person name="Lage O.M."/>
            <person name="Pohl T."/>
            <person name="Merkel B.J."/>
            <person name="Hornburger P."/>
            <person name="Mueller R.-W."/>
            <person name="Bruemmer F."/>
            <person name="Labrenz M."/>
            <person name="Spormann A.M."/>
            <person name="Op den Camp H."/>
            <person name="Overmann J."/>
            <person name="Amann R."/>
            <person name="Jetten M.S.M."/>
            <person name="Mascher T."/>
            <person name="Medema M.H."/>
            <person name="Devos D.P."/>
            <person name="Kaster A.-K."/>
            <person name="Ovreas L."/>
            <person name="Rohde M."/>
            <person name="Galperin M.Y."/>
            <person name="Jogler C."/>
        </authorList>
    </citation>
    <scope>NUCLEOTIDE SEQUENCE [LARGE SCALE GENOMIC DNA]</scope>
    <source>
        <strain evidence="5 6">Pan181</strain>
    </source>
</reference>
<dbReference type="InterPro" id="IPR006311">
    <property type="entry name" value="TAT_signal"/>
</dbReference>
<dbReference type="PANTHER" id="PTHR42915">
    <property type="entry name" value="HYPOTHETICAL 460 KDA PROTEIN IN FEUA-SIGW INTERGENIC REGION [PRECURSOR]"/>
    <property type="match status" value="1"/>
</dbReference>
<dbReference type="Gene3D" id="3.40.50.12170">
    <property type="entry name" value="Uncharacterised protein PF07075, DUF1343"/>
    <property type="match status" value="1"/>
</dbReference>
<feature type="chain" id="PRO_5021754887" evidence="1">
    <location>
        <begin position="29"/>
        <end position="784"/>
    </location>
</feature>
<proteinExistence type="predicted"/>
<sequence length="784" mass="85401" precursor="true">MNQSYRRRPLHWAAAVAALLLVSSQASAEPLPQAAASAVAMRPGFSADIDRAVAEQLEAKKMPGCVVVVGRHGSIVHKQAYGNRSLQPEVEPMTLDTVFDMASLTKPIATSTSIMRLVERGDVRLRDKVTKYFPEFAAHGKDDITVEQLLIHAGGLAPVIATDKFTDDTMESMLKICEMEPVAEPGEVFKYSDLGFLMLGAIVQKASGQPLDEYSREQVFLPLGMQETMFNPNEQLCQRAAITEQVDGTWLQGVVHDPRARKLGGVAGHAGLFSTADDLAIYAQTLLNNGQRNNVSVVLPQTLREWTTPREIAGNKRGLGWDMGSVYSRNRGETMSPKAFGHGGFTGTSMWIDPELDLFVIFLSNRVHPNGKGEVNDLAGRIGTIAASACLNSTPEAPAESSEGKVAQGPVKLGIEVLAANHFDVLEGKRVGLIANHTSCDSQRKSTIEILAEAPEVNLVALFSPEHGLKGVEDHANIGDTTHEATKLPVYSLYGETRKPTKEQLDGVDVIVFDIQDIGCRFYTYLSTMGLAMEAAAEQGKTLVVLDRPNPIGGKLVEGPVLDSGSESFVGFHPIPVRHGMTLGELAQMIKSEKSIDVELIVVKTEGWHREDYQYSTGLPWIDTSPNMRSLTEAVLYPGVGLFETTNVSVGRGTDTPFEVLGAPWIDGNQLAEKINAYQLAGVRVLPVQFTPTASKFEGESCGGVNFVITDWDEFRPVDLAWAIGSSLVELYSEDWESKRFNRLLSNRAVLDALVGGAGPQELKGIYEADLAEFQKRRSQFLAY</sequence>
<feature type="domain" description="Peptidoglycan beta-N-acetylmuramidase NamZ N-terminal" evidence="3">
    <location>
        <begin position="431"/>
        <end position="631"/>
    </location>
</feature>
<dbReference type="EC" id="3.1.1.-" evidence="5"/>
<keyword evidence="1" id="KW-0732">Signal</keyword>
<dbReference type="KEGG" id="amuc:Pan181_37860"/>
<evidence type="ECO:0000313" key="6">
    <source>
        <dbReference type="Proteomes" id="UP000315750"/>
    </source>
</evidence>
<feature type="domain" description="Peptidoglycan beta-N-acetylmuramidase NamZ C-terminal" evidence="4">
    <location>
        <begin position="635"/>
        <end position="784"/>
    </location>
</feature>
<dbReference type="Gene3D" id="3.90.1150.140">
    <property type="match status" value="1"/>
</dbReference>
<evidence type="ECO:0000259" key="4">
    <source>
        <dbReference type="Pfam" id="PF20732"/>
    </source>
</evidence>
<dbReference type="Gene3D" id="3.40.710.10">
    <property type="entry name" value="DD-peptidase/beta-lactamase superfamily"/>
    <property type="match status" value="1"/>
</dbReference>
<evidence type="ECO:0000313" key="5">
    <source>
        <dbReference type="EMBL" id="QDU57568.1"/>
    </source>
</evidence>
<accession>A0A518AS75</accession>
<dbReference type="AlphaFoldDB" id="A0A518AS75"/>
<feature type="signal peptide" evidence="1">
    <location>
        <begin position="1"/>
        <end position="28"/>
    </location>
</feature>
<dbReference type="InterPro" id="IPR048503">
    <property type="entry name" value="NamZ_C"/>
</dbReference>
<dbReference type="Pfam" id="PF07075">
    <property type="entry name" value="NamZ_N"/>
    <property type="match status" value="1"/>
</dbReference>
<evidence type="ECO:0000259" key="3">
    <source>
        <dbReference type="Pfam" id="PF07075"/>
    </source>
</evidence>
<keyword evidence="5" id="KW-0378">Hydrolase</keyword>
<gene>
    <name evidence="5" type="primary">estB</name>
    <name evidence="5" type="ORF">Pan181_37860</name>
</gene>
<dbReference type="EMBL" id="CP036278">
    <property type="protein sequence ID" value="QDU57568.1"/>
    <property type="molecule type" value="Genomic_DNA"/>
</dbReference>
<dbReference type="OrthoDB" id="9801061at2"/>
<evidence type="ECO:0000256" key="1">
    <source>
        <dbReference type="SAM" id="SignalP"/>
    </source>
</evidence>
<dbReference type="Pfam" id="PF00144">
    <property type="entry name" value="Beta-lactamase"/>
    <property type="match status" value="1"/>
</dbReference>
<dbReference type="PANTHER" id="PTHR42915:SF1">
    <property type="entry name" value="PEPTIDOGLYCAN BETA-N-ACETYLMURAMIDASE NAMZ"/>
    <property type="match status" value="1"/>
</dbReference>
<name>A0A518AS75_9BACT</name>
<protein>
    <submittedName>
        <fullName evidence="5">Esterase EstB</fullName>
        <ecNumber evidence="5">3.1.1.-</ecNumber>
    </submittedName>
</protein>
<dbReference type="InterPro" id="IPR012338">
    <property type="entry name" value="Beta-lactam/transpept-like"/>
</dbReference>
<dbReference type="SUPFAM" id="SSF56601">
    <property type="entry name" value="beta-lactamase/transpeptidase-like"/>
    <property type="match status" value="1"/>
</dbReference>
<keyword evidence="6" id="KW-1185">Reference proteome</keyword>
<dbReference type="PROSITE" id="PS51318">
    <property type="entry name" value="TAT"/>
    <property type="match status" value="1"/>
</dbReference>
<dbReference type="InterPro" id="IPR048502">
    <property type="entry name" value="NamZ_N"/>
</dbReference>
<dbReference type="GO" id="GO:0033922">
    <property type="term" value="F:peptidoglycan beta-N-acetylmuramidase activity"/>
    <property type="evidence" value="ECO:0007669"/>
    <property type="project" value="InterPro"/>
</dbReference>
<evidence type="ECO:0000259" key="2">
    <source>
        <dbReference type="Pfam" id="PF00144"/>
    </source>
</evidence>
<dbReference type="InterPro" id="IPR001466">
    <property type="entry name" value="Beta-lactam-related"/>
</dbReference>
<organism evidence="5 6">
    <name type="scientific">Aeoliella mucimassa</name>
    <dbReference type="NCBI Taxonomy" id="2527972"/>
    <lineage>
        <taxon>Bacteria</taxon>
        <taxon>Pseudomonadati</taxon>
        <taxon>Planctomycetota</taxon>
        <taxon>Planctomycetia</taxon>
        <taxon>Pirellulales</taxon>
        <taxon>Lacipirellulaceae</taxon>
        <taxon>Aeoliella</taxon>
    </lineage>
</organism>
<dbReference type="InterPro" id="IPR008302">
    <property type="entry name" value="NamZ"/>
</dbReference>
<dbReference type="Pfam" id="PF20732">
    <property type="entry name" value="NamZ_C"/>
    <property type="match status" value="1"/>
</dbReference>
<feature type="domain" description="Beta-lactamase-related" evidence="2">
    <location>
        <begin position="49"/>
        <end position="378"/>
    </location>
</feature>
<dbReference type="Proteomes" id="UP000315750">
    <property type="component" value="Chromosome"/>
</dbReference>